<protein>
    <recommendedName>
        <fullName evidence="5">Trehalase</fullName>
        <ecNumber evidence="5">3.2.1.28</ecNumber>
    </recommendedName>
    <alternativeName>
        <fullName evidence="5">Alpha-trehalose glucohydrolase</fullName>
    </alternativeName>
</protein>
<dbReference type="InterPro" id="IPR018232">
    <property type="entry name" value="Glyco_hydro_37_CS"/>
</dbReference>
<evidence type="ECO:0000256" key="1">
    <source>
        <dbReference type="ARBA" id="ARBA00001576"/>
    </source>
</evidence>
<evidence type="ECO:0000313" key="8">
    <source>
        <dbReference type="EMBL" id="CAI4212966.1"/>
    </source>
</evidence>
<dbReference type="SUPFAM" id="SSF48208">
    <property type="entry name" value="Six-hairpin glycosidases"/>
    <property type="match status" value="1"/>
</dbReference>
<evidence type="ECO:0000259" key="7">
    <source>
        <dbReference type="Pfam" id="PF07492"/>
    </source>
</evidence>
<dbReference type="GO" id="GO:0005509">
    <property type="term" value="F:calcium ion binding"/>
    <property type="evidence" value="ECO:0007669"/>
    <property type="project" value="InterPro"/>
</dbReference>
<dbReference type="PROSITE" id="PS00927">
    <property type="entry name" value="TREHALASE_1"/>
    <property type="match status" value="1"/>
</dbReference>
<proteinExistence type="inferred from homology"/>
<gene>
    <name evidence="8" type="ORF">PPNO1_LOCUS2717</name>
</gene>
<dbReference type="GO" id="GO:0005737">
    <property type="term" value="C:cytoplasm"/>
    <property type="evidence" value="ECO:0007669"/>
    <property type="project" value="InterPro"/>
</dbReference>
<keyword evidence="9" id="KW-1185">Reference proteome</keyword>
<dbReference type="PANTHER" id="PTHR23403">
    <property type="entry name" value="TREHALASE"/>
    <property type="match status" value="1"/>
</dbReference>
<dbReference type="EMBL" id="CALLCH030000006">
    <property type="protein sequence ID" value="CAI4212966.1"/>
    <property type="molecule type" value="Genomic_DNA"/>
</dbReference>
<feature type="domain" description="Neutral trehalase Ca2+ binding" evidence="7">
    <location>
        <begin position="69"/>
        <end position="97"/>
    </location>
</feature>
<organism evidence="8 9">
    <name type="scientific">Parascedosporium putredinis</name>
    <dbReference type="NCBI Taxonomy" id="1442378"/>
    <lineage>
        <taxon>Eukaryota</taxon>
        <taxon>Fungi</taxon>
        <taxon>Dikarya</taxon>
        <taxon>Ascomycota</taxon>
        <taxon>Pezizomycotina</taxon>
        <taxon>Sordariomycetes</taxon>
        <taxon>Hypocreomycetidae</taxon>
        <taxon>Microascales</taxon>
        <taxon>Microascaceae</taxon>
        <taxon>Parascedosporium</taxon>
    </lineage>
</organism>
<sequence length="702" mass="79835">MTTTDKAIAPETDAIMTGSVATAAPDVVNDNGKRARSNSHGAAGSTGKELKQDVQDEDLQFTVDVKSTLKNLLDQEDTDNNMQITTEDEGPKVFELVTTDGSSHTIHGSYMLSNLLQELTIASDDGIQELTVALSRLNENPVRRLERRIVEAFWDKLTRRIDASTVEIAAVDPKDWTDDPRPRIYVPHGEPKQYEFYKKVAEDRPEIRLDVQMLPELINPELLRDLSRKPGLLAIAMDEVTDPKTGEVTLQGVPFVVPGGRFNEFYGWDSYFESLGLLENDRVDLAKGMVTNFCFCIKHYGKILNATRSYYLCRSQPPFLTDMTLRVYERIKDEEGAKEWLRTALLAAIKEYSAIWAAEPRLNPETGLSRYLPEGLGVPMETEPGHFSHVLTPYAEKYGMTCEEFAEAYTWGKIKEPELDTYFEHDRAIRESGHDTSYRLENRCASLATVDLNCLIYKYETDIAKAIRTYFDDKFTVPEEYCAGTIQPGETLTSSIWEEKAEKRKQAIQKYLWDEESGWFFDYDVEKKERTGYESATAFWSLWAGVATAEQAAVLVEKALPKLEAFGGLVSTTEDSRGELGPDRQQRQWDFPFGWAPQQMLAWEGLIRYGYEDVAARLAYRWLYMMTKAFRDYNGVVVEKYNVTREQDPHRVDAEFGWVNASFVVGLKVVGKDLRKGLEQLIPYEKYKEMTAASSALDVGDQ</sequence>
<accession>A0A9P1M7C2</accession>
<feature type="region of interest" description="Disordered" evidence="6">
    <location>
        <begin position="19"/>
        <end position="53"/>
    </location>
</feature>
<evidence type="ECO:0000256" key="3">
    <source>
        <dbReference type="ARBA" id="ARBA00022801"/>
    </source>
</evidence>
<evidence type="ECO:0000256" key="4">
    <source>
        <dbReference type="ARBA" id="ARBA00023295"/>
    </source>
</evidence>
<dbReference type="GO" id="GO:0005993">
    <property type="term" value="P:trehalose catabolic process"/>
    <property type="evidence" value="ECO:0007669"/>
    <property type="project" value="InterPro"/>
</dbReference>
<comment type="catalytic activity">
    <reaction evidence="1 5">
        <text>alpha,alpha-trehalose + H2O = alpha-D-glucose + beta-D-glucose</text>
        <dbReference type="Rhea" id="RHEA:32675"/>
        <dbReference type="ChEBI" id="CHEBI:15377"/>
        <dbReference type="ChEBI" id="CHEBI:15903"/>
        <dbReference type="ChEBI" id="CHEBI:16551"/>
        <dbReference type="ChEBI" id="CHEBI:17925"/>
        <dbReference type="EC" id="3.2.1.28"/>
    </reaction>
</comment>
<dbReference type="Proteomes" id="UP000838763">
    <property type="component" value="Unassembled WGS sequence"/>
</dbReference>
<dbReference type="OrthoDB" id="3542292at2759"/>
<dbReference type="Pfam" id="PF01204">
    <property type="entry name" value="Trehalase"/>
    <property type="match status" value="1"/>
</dbReference>
<reference evidence="8" key="1">
    <citation type="submission" date="2022-11" db="EMBL/GenBank/DDBJ databases">
        <authorList>
            <person name="Scott C."/>
            <person name="Bruce N."/>
        </authorList>
    </citation>
    <scope>NUCLEOTIDE SEQUENCE</scope>
</reference>
<dbReference type="Gene3D" id="1.50.10.10">
    <property type="match status" value="1"/>
</dbReference>
<comment type="caution">
    <text evidence="8">The sequence shown here is derived from an EMBL/GenBank/DDBJ whole genome shotgun (WGS) entry which is preliminary data.</text>
</comment>
<dbReference type="PROSITE" id="PS00928">
    <property type="entry name" value="TREHALASE_2"/>
    <property type="match status" value="1"/>
</dbReference>
<dbReference type="EC" id="3.2.1.28" evidence="5"/>
<evidence type="ECO:0000313" key="9">
    <source>
        <dbReference type="Proteomes" id="UP000838763"/>
    </source>
</evidence>
<dbReference type="GO" id="GO:0004555">
    <property type="term" value="F:alpha,alpha-trehalase activity"/>
    <property type="evidence" value="ECO:0007669"/>
    <property type="project" value="UniProtKB-EC"/>
</dbReference>
<dbReference type="InterPro" id="IPR008928">
    <property type="entry name" value="6-hairpin_glycosidase_sf"/>
</dbReference>
<dbReference type="InterPro" id="IPR012341">
    <property type="entry name" value="6hp_glycosidase-like_sf"/>
</dbReference>
<dbReference type="InterPro" id="IPR001661">
    <property type="entry name" value="Glyco_hydro_37"/>
</dbReference>
<dbReference type="InterPro" id="IPR011120">
    <property type="entry name" value="Trehalase_Ca-bd"/>
</dbReference>
<dbReference type="PRINTS" id="PR00744">
    <property type="entry name" value="GLHYDRLASE37"/>
</dbReference>
<dbReference type="PANTHER" id="PTHR23403:SF6">
    <property type="entry name" value="CYTOSOLIC NEUTRAL TREHALASE-RELATED"/>
    <property type="match status" value="1"/>
</dbReference>
<evidence type="ECO:0000256" key="5">
    <source>
        <dbReference type="RuleBase" id="RU361180"/>
    </source>
</evidence>
<evidence type="ECO:0000256" key="6">
    <source>
        <dbReference type="SAM" id="MobiDB-lite"/>
    </source>
</evidence>
<evidence type="ECO:0000256" key="2">
    <source>
        <dbReference type="ARBA" id="ARBA00005615"/>
    </source>
</evidence>
<name>A0A9P1M7C2_9PEZI</name>
<comment type="similarity">
    <text evidence="2 5">Belongs to the glycosyl hydrolase 37 family.</text>
</comment>
<dbReference type="AlphaFoldDB" id="A0A9P1M7C2"/>
<keyword evidence="3 5" id="KW-0378">Hydrolase</keyword>
<keyword evidence="4 5" id="KW-0326">Glycosidase</keyword>
<dbReference type="Pfam" id="PF07492">
    <property type="entry name" value="Trehalase_Ca-bi"/>
    <property type="match status" value="1"/>
</dbReference>